<reference evidence="1 2" key="1">
    <citation type="journal article" date="2018" name="Mol. Biol. Evol.">
        <title>Broad Genomic Sampling Reveals a Smut Pathogenic Ancestry of the Fungal Clade Ustilaginomycotina.</title>
        <authorList>
            <person name="Kijpornyongpan T."/>
            <person name="Mondo S.J."/>
            <person name="Barry K."/>
            <person name="Sandor L."/>
            <person name="Lee J."/>
            <person name="Lipzen A."/>
            <person name="Pangilinan J."/>
            <person name="LaButti K."/>
            <person name="Hainaut M."/>
            <person name="Henrissat B."/>
            <person name="Grigoriev I.V."/>
            <person name="Spatafora J.W."/>
            <person name="Aime M.C."/>
        </authorList>
    </citation>
    <scope>NUCLEOTIDE SEQUENCE [LARGE SCALE GENOMIC DNA]</scope>
    <source>
        <strain evidence="1 2">SA 807</strain>
    </source>
</reference>
<gene>
    <name evidence="1" type="ORF">IE53DRAFT_322366</name>
</gene>
<feature type="non-terminal residue" evidence="1">
    <location>
        <position position="1"/>
    </location>
</feature>
<evidence type="ECO:0000313" key="1">
    <source>
        <dbReference type="EMBL" id="PWN46762.1"/>
    </source>
</evidence>
<evidence type="ECO:0000313" key="2">
    <source>
        <dbReference type="Proteomes" id="UP000245626"/>
    </source>
</evidence>
<name>A0ACD0NLR7_9BASI</name>
<sequence length="322" mass="36024">SSKSGKEALIRQFRSITNATQADAQRLLRSTNYRLEAATDAFFSDPTAMANAAKAAGPSAADKKAERESRERLNHLFDKYKGEREREGECGEKEERDGDQINIEGSMAMCEDLEISPEDVVFLPISYYLRSPSIGTFNREDYVSGWRILGSCDTVEKQRKILPSLREELVKNSAVRSDRLATAAPTEIKGSGGGGGGGGLFNRVYDFTYGIARPEGQKSLPLETALAFWDLILPASPTFEGNGPEGNFTRNQLDLWKRFLTERTANRAVSKDTWTQFLDFTREIDQDFKNHDFDAAWPSVIDDFVEWARENKGKENGMDTSS</sequence>
<proteinExistence type="predicted"/>
<dbReference type="Proteomes" id="UP000245626">
    <property type="component" value="Unassembled WGS sequence"/>
</dbReference>
<protein>
    <submittedName>
        <fullName evidence="1">Defective in cullin neddylation protein 1</fullName>
    </submittedName>
</protein>
<organism evidence="1 2">
    <name type="scientific">Violaceomyces palustris</name>
    <dbReference type="NCBI Taxonomy" id="1673888"/>
    <lineage>
        <taxon>Eukaryota</taxon>
        <taxon>Fungi</taxon>
        <taxon>Dikarya</taxon>
        <taxon>Basidiomycota</taxon>
        <taxon>Ustilaginomycotina</taxon>
        <taxon>Ustilaginomycetes</taxon>
        <taxon>Violaceomycetales</taxon>
        <taxon>Violaceomycetaceae</taxon>
        <taxon>Violaceomyces</taxon>
    </lineage>
</organism>
<keyword evidence="2" id="KW-1185">Reference proteome</keyword>
<accession>A0ACD0NLR7</accession>
<dbReference type="EMBL" id="KZ820722">
    <property type="protein sequence ID" value="PWN46762.1"/>
    <property type="molecule type" value="Genomic_DNA"/>
</dbReference>